<reference evidence="2 3" key="1">
    <citation type="journal article" date="2012" name="PLoS Pathog.">
        <title>Diverse lifestyles and strategies of plant pathogenesis encoded in the genomes of eighteen Dothideomycetes fungi.</title>
        <authorList>
            <person name="Ohm R.A."/>
            <person name="Feau N."/>
            <person name="Henrissat B."/>
            <person name="Schoch C.L."/>
            <person name="Horwitz B.A."/>
            <person name="Barry K.W."/>
            <person name="Condon B.J."/>
            <person name="Copeland A.C."/>
            <person name="Dhillon B."/>
            <person name="Glaser F."/>
            <person name="Hesse C.N."/>
            <person name="Kosti I."/>
            <person name="LaButti K."/>
            <person name="Lindquist E.A."/>
            <person name="Lucas S."/>
            <person name="Salamov A.A."/>
            <person name="Bradshaw R.E."/>
            <person name="Ciuffetti L."/>
            <person name="Hamelin R.C."/>
            <person name="Kema G.H.J."/>
            <person name="Lawrence C."/>
            <person name="Scott J.A."/>
            <person name="Spatafora J.W."/>
            <person name="Turgeon B.G."/>
            <person name="de Wit P.J.G.M."/>
            <person name="Zhong S."/>
            <person name="Goodwin S.B."/>
            <person name="Grigoriev I.V."/>
        </authorList>
    </citation>
    <scope>NUCLEOTIDE SEQUENCE [LARGE SCALE GENOMIC DNA]</scope>
    <source>
        <strain evidence="2 3">CIRAD86</strain>
    </source>
</reference>
<dbReference type="GeneID" id="19333139"/>
<evidence type="ECO:0000313" key="2">
    <source>
        <dbReference type="EMBL" id="EME82626.1"/>
    </source>
</evidence>
<protein>
    <submittedName>
        <fullName evidence="2">Uncharacterized protein</fullName>
    </submittedName>
</protein>
<proteinExistence type="predicted"/>
<gene>
    <name evidence="2" type="ORF">MYCFIDRAFT_174196</name>
</gene>
<dbReference type="AlphaFoldDB" id="M3ADK4"/>
<dbReference type="EMBL" id="KB446558">
    <property type="protein sequence ID" value="EME82626.1"/>
    <property type="molecule type" value="Genomic_DNA"/>
</dbReference>
<dbReference type="VEuPathDB" id="FungiDB:MYCFIDRAFT_174196"/>
<dbReference type="RefSeq" id="XP_007926101.1">
    <property type="nucleotide sequence ID" value="XM_007927910.1"/>
</dbReference>
<feature type="region of interest" description="Disordered" evidence="1">
    <location>
        <begin position="356"/>
        <end position="489"/>
    </location>
</feature>
<sequence>MDTSSQHDSTGSRDQLPKHIMVHATSSNFPQYRLKRCVRPITAAGSFQGKRHTRLSVPYSIYSVTSYWITRTLGRGRQLHPGNGVYYPISPRRCRVQNLLGIFTLFLSLPYTHFNPNQHHYHCHTHTSIQTKIVSRQQHNLQSKTTTAINSSKKSTISDKQELPKLTKLRQQVNGVLATSCGDRQKESLSTVLKLHTQILSRLRALLISPFISNQKPEVNSSFTRTRVPGSMTKWLPRGDLDGPLVPFCNRHIYKPIGRAIKMLDAKRHELSALRECQIQIGTFPHFDAQICYLHAELSDHESLDQNPRYRPDPLAFPHLLGRVETLFHKVEHEKATMKSFLADLVTDSVQQTVAITPNATPKKRSCEDSEEDERQALEHSNKHPKLSGEIIQTDPKKRPRESDSDDDTAGETGRSIKRAKHHVNADLGSIDDTAEEARRSIKSPKQPVHTNFGAGLPDPGSCSPRTSPEPAATELSNQEPNTGQAQQPAVRTLKLLPPSKPVATEPSNEQLIEDERPNLDLFYATLSRGLGLHWDNYDVQEFERMVLRLETQFEQVFEDEEESEWGDEAEQEILAWLEQVTNTSAIDSDSGYESSDDEEEDDEEDEEEVQAQALRDAYAATPALAAVHAAFQVEHHRDCALSKQIAEAEEGLPFWIIQRDRTKNKLLRGRSMQKFYAARQSEDVGSGWRNLLADMRLALSRQTHRPNYNGDEGQRSTCHLLVCERHERHPISRVIEHALFETFFWKEMAHDGNEA</sequence>
<feature type="compositionally biased region" description="Polar residues" evidence="1">
    <location>
        <begin position="143"/>
        <end position="155"/>
    </location>
</feature>
<name>M3ADK4_PSEFD</name>
<feature type="compositionally biased region" description="Polar residues" evidence="1">
    <location>
        <begin position="475"/>
        <end position="489"/>
    </location>
</feature>
<evidence type="ECO:0000256" key="1">
    <source>
        <dbReference type="SAM" id="MobiDB-lite"/>
    </source>
</evidence>
<accession>M3ADK4</accession>
<dbReference type="Proteomes" id="UP000016932">
    <property type="component" value="Unassembled WGS sequence"/>
</dbReference>
<dbReference type="KEGG" id="pfj:MYCFIDRAFT_174196"/>
<dbReference type="OrthoDB" id="3648799at2759"/>
<organism evidence="2 3">
    <name type="scientific">Pseudocercospora fijiensis (strain CIRAD86)</name>
    <name type="common">Black leaf streak disease fungus</name>
    <name type="synonym">Mycosphaerella fijiensis</name>
    <dbReference type="NCBI Taxonomy" id="383855"/>
    <lineage>
        <taxon>Eukaryota</taxon>
        <taxon>Fungi</taxon>
        <taxon>Dikarya</taxon>
        <taxon>Ascomycota</taxon>
        <taxon>Pezizomycotina</taxon>
        <taxon>Dothideomycetes</taxon>
        <taxon>Dothideomycetidae</taxon>
        <taxon>Mycosphaerellales</taxon>
        <taxon>Mycosphaerellaceae</taxon>
        <taxon>Pseudocercospora</taxon>
    </lineage>
</organism>
<feature type="compositionally biased region" description="Acidic residues" evidence="1">
    <location>
        <begin position="595"/>
        <end position="607"/>
    </location>
</feature>
<keyword evidence="3" id="KW-1185">Reference proteome</keyword>
<dbReference type="HOGENOM" id="CLU_368458_0_0_1"/>
<evidence type="ECO:0000313" key="3">
    <source>
        <dbReference type="Proteomes" id="UP000016932"/>
    </source>
</evidence>
<feature type="region of interest" description="Disordered" evidence="1">
    <location>
        <begin position="143"/>
        <end position="162"/>
    </location>
</feature>
<feature type="region of interest" description="Disordered" evidence="1">
    <location>
        <begin position="586"/>
        <end position="607"/>
    </location>
</feature>